<dbReference type="PROSITE" id="PS50835">
    <property type="entry name" value="IG_LIKE"/>
    <property type="match status" value="2"/>
</dbReference>
<dbReference type="EMBL" id="LNIX01000001">
    <property type="protein sequence ID" value="OXA64596.1"/>
    <property type="molecule type" value="Genomic_DNA"/>
</dbReference>
<dbReference type="CDD" id="cd00096">
    <property type="entry name" value="Ig"/>
    <property type="match status" value="1"/>
</dbReference>
<keyword evidence="5" id="KW-1185">Reference proteome</keyword>
<dbReference type="InterPro" id="IPR007110">
    <property type="entry name" value="Ig-like_dom"/>
</dbReference>
<feature type="region of interest" description="Disordered" evidence="2">
    <location>
        <begin position="61"/>
        <end position="83"/>
    </location>
</feature>
<dbReference type="OMA" id="DPNMQTS"/>
<dbReference type="PANTHER" id="PTHR13817">
    <property type="entry name" value="TITIN"/>
    <property type="match status" value="1"/>
</dbReference>
<feature type="compositionally biased region" description="Polar residues" evidence="2">
    <location>
        <begin position="61"/>
        <end position="74"/>
    </location>
</feature>
<feature type="compositionally biased region" description="Basic and acidic residues" evidence="2">
    <location>
        <begin position="12"/>
        <end position="31"/>
    </location>
</feature>
<dbReference type="OrthoDB" id="6070751at2759"/>
<keyword evidence="1" id="KW-0677">Repeat</keyword>
<dbReference type="InterPro" id="IPR013098">
    <property type="entry name" value="Ig_I-set"/>
</dbReference>
<dbReference type="SMART" id="SM00409">
    <property type="entry name" value="IG"/>
    <property type="match status" value="3"/>
</dbReference>
<dbReference type="SUPFAM" id="SSF48726">
    <property type="entry name" value="Immunoglobulin"/>
    <property type="match status" value="5"/>
</dbReference>
<proteinExistence type="predicted"/>
<feature type="compositionally biased region" description="Polar residues" evidence="2">
    <location>
        <begin position="1"/>
        <end position="11"/>
    </location>
</feature>
<dbReference type="STRING" id="158441.A0A226F6V7"/>
<dbReference type="AlphaFoldDB" id="A0A226F6V7"/>
<evidence type="ECO:0000256" key="1">
    <source>
        <dbReference type="ARBA" id="ARBA00022737"/>
    </source>
</evidence>
<name>A0A226F6V7_FOLCA</name>
<evidence type="ECO:0000313" key="4">
    <source>
        <dbReference type="EMBL" id="OXA64596.1"/>
    </source>
</evidence>
<dbReference type="Gene3D" id="2.60.40.10">
    <property type="entry name" value="Immunoglobulins"/>
    <property type="match status" value="5"/>
</dbReference>
<evidence type="ECO:0000313" key="5">
    <source>
        <dbReference type="Proteomes" id="UP000198287"/>
    </source>
</evidence>
<protein>
    <submittedName>
        <fullName evidence="4">Muscle M-line assembly protein unc-89</fullName>
    </submittedName>
</protein>
<gene>
    <name evidence="4" type="ORF">Fcan01_02287</name>
</gene>
<dbReference type="PANTHER" id="PTHR13817:SF171">
    <property type="entry name" value="STRETCHIN-MLCK, ISOFORM U"/>
    <property type="match status" value="1"/>
</dbReference>
<dbReference type="InterPro" id="IPR003599">
    <property type="entry name" value="Ig_sub"/>
</dbReference>
<evidence type="ECO:0000256" key="2">
    <source>
        <dbReference type="SAM" id="MobiDB-lite"/>
    </source>
</evidence>
<feature type="domain" description="Ig-like" evidence="3">
    <location>
        <begin position="392"/>
        <end position="468"/>
    </location>
</feature>
<dbReference type="InterPro" id="IPR050964">
    <property type="entry name" value="Striated_Muscle_Regulatory"/>
</dbReference>
<dbReference type="Proteomes" id="UP000198287">
    <property type="component" value="Unassembled WGS sequence"/>
</dbReference>
<feature type="region of interest" description="Disordered" evidence="2">
    <location>
        <begin position="1"/>
        <end position="36"/>
    </location>
</feature>
<feature type="domain" description="Ig-like" evidence="3">
    <location>
        <begin position="199"/>
        <end position="382"/>
    </location>
</feature>
<evidence type="ECO:0000259" key="3">
    <source>
        <dbReference type="PROSITE" id="PS50835"/>
    </source>
</evidence>
<sequence length="547" mass="60759">MGSKCCKNSKSPPDDQNRLLRRELSSGDDQYRSSNNNLYPLRISELRPVANRSQSQQKLYTFIPPTNSSPQNKNAKSEKNGKKMTLITGMAKSDTASTGGGGGPPIFIRQLNDTSIKVALHSLFKVTFYRNDVKIINTLSSSSSGGGDSQPRYLQGNEGRFYFLDISEVHIEDEGKWICLIENFHGRSSSTCLVKVMVPKAYKYPEFVEGLKAILTSAGTVSLECKVIGTPTCILKWYKDGKEIRAGDIFALRGDPSSLGVYTVEACNCMGSVTSSSKVHMLGGSADEDRLTVVQNLSDCRVRVGDKHEFQFKLSRPLGNKDVIQWFNKSQSVELKDRLIPSADGSVCKLFVSQVEVQDEGEWECFVTTAGNQKVSSSCSMSILIPRNYRRPRFLEQLRAILTEEGLVSFECKVCGFPTPNLVWTKDNVELKPGDVYQLSGANSLGVYQCIARNCMGNAQSSTELTLEDIQHQLSDDEKRQLLQDKTSRPPKFLKGLKSIEQKIGESCQLQVQVNDPKATVSWFRDGIHQIESDDEKYSIKQEGGLG</sequence>
<dbReference type="Pfam" id="PF07679">
    <property type="entry name" value="I-set"/>
    <property type="match status" value="3"/>
</dbReference>
<organism evidence="4 5">
    <name type="scientific">Folsomia candida</name>
    <name type="common">Springtail</name>
    <dbReference type="NCBI Taxonomy" id="158441"/>
    <lineage>
        <taxon>Eukaryota</taxon>
        <taxon>Metazoa</taxon>
        <taxon>Ecdysozoa</taxon>
        <taxon>Arthropoda</taxon>
        <taxon>Hexapoda</taxon>
        <taxon>Collembola</taxon>
        <taxon>Entomobryomorpha</taxon>
        <taxon>Isotomoidea</taxon>
        <taxon>Isotomidae</taxon>
        <taxon>Proisotominae</taxon>
        <taxon>Folsomia</taxon>
    </lineage>
</organism>
<comment type="caution">
    <text evidence="4">The sequence shown here is derived from an EMBL/GenBank/DDBJ whole genome shotgun (WGS) entry which is preliminary data.</text>
</comment>
<dbReference type="InterPro" id="IPR036179">
    <property type="entry name" value="Ig-like_dom_sf"/>
</dbReference>
<accession>A0A226F6V7</accession>
<dbReference type="InterPro" id="IPR013783">
    <property type="entry name" value="Ig-like_fold"/>
</dbReference>
<reference evidence="4 5" key="1">
    <citation type="submission" date="2015-12" db="EMBL/GenBank/DDBJ databases">
        <title>The genome of Folsomia candida.</title>
        <authorList>
            <person name="Faddeeva A."/>
            <person name="Derks M.F."/>
            <person name="Anvar Y."/>
            <person name="Smit S."/>
            <person name="Van Straalen N."/>
            <person name="Roelofs D."/>
        </authorList>
    </citation>
    <scope>NUCLEOTIDE SEQUENCE [LARGE SCALE GENOMIC DNA]</scope>
    <source>
        <strain evidence="4 5">VU population</strain>
        <tissue evidence="4">Whole body</tissue>
    </source>
</reference>